<evidence type="ECO:0000313" key="3">
    <source>
        <dbReference type="EMBL" id="SDI29815.1"/>
    </source>
</evidence>
<dbReference type="EMBL" id="FNDS01000007">
    <property type="protein sequence ID" value="SDI29815.1"/>
    <property type="molecule type" value="Genomic_DNA"/>
</dbReference>
<dbReference type="AlphaFoldDB" id="A0A1G8JF60"/>
<feature type="compositionally biased region" description="Low complexity" evidence="1">
    <location>
        <begin position="137"/>
        <end position="155"/>
    </location>
</feature>
<dbReference type="OrthoDB" id="6193602at2"/>
<evidence type="ECO:0000256" key="1">
    <source>
        <dbReference type="SAM" id="MobiDB-lite"/>
    </source>
</evidence>
<dbReference type="InterPro" id="IPR022529">
    <property type="entry name" value="DUF3530"/>
</dbReference>
<feature type="compositionally biased region" description="Low complexity" evidence="1">
    <location>
        <begin position="26"/>
        <end position="42"/>
    </location>
</feature>
<feature type="compositionally biased region" description="Polar residues" evidence="1">
    <location>
        <begin position="59"/>
        <end position="73"/>
    </location>
</feature>
<keyword evidence="4" id="KW-1185">Reference proteome</keyword>
<reference evidence="4" key="1">
    <citation type="submission" date="2016-10" db="EMBL/GenBank/DDBJ databases">
        <authorList>
            <person name="Varghese N."/>
            <person name="Submissions S."/>
        </authorList>
    </citation>
    <scope>NUCLEOTIDE SEQUENCE [LARGE SCALE GENOMIC DNA]</scope>
    <source>
        <strain evidence="4">CCM 7469</strain>
    </source>
</reference>
<sequence length="346" mass="36936">MPRPASPPRLALSLVLSLLPLAPGWAEDAPATPAAAEKTAPSPSRPALEERSQADAGNLQRQLPDKQQQTLQAGQESFLALWLPANAPEAEGVVILVPGDGENADWPVAVGPLRHKLPDAGWQTLSLTLPDPQDSLAAPAEQNPEPAAANSAADASGEKNTKGADATPTPETPGASAGGEPAATSSEAPPAPDPAIERRKAYADRVLARIQAGVDFALQNKPKSVILLGHGTGAYWAARFLAEREPSEIHNLLLVAAEMPREFRPPLEDMVPRLQLAAGDFYYKDRRDDRDAAHLRLQASKRERGKTYVQVGMNALPADPATEQEQLYRRVRGWLSLHLQQAGGAN</sequence>
<dbReference type="Proteomes" id="UP000199636">
    <property type="component" value="Unassembled WGS sequence"/>
</dbReference>
<feature type="signal peptide" evidence="2">
    <location>
        <begin position="1"/>
        <end position="26"/>
    </location>
</feature>
<dbReference type="SUPFAM" id="SSF53474">
    <property type="entry name" value="alpha/beta-Hydrolases"/>
    <property type="match status" value="1"/>
</dbReference>
<name>A0A1G8JF60_9PSED</name>
<proteinExistence type="predicted"/>
<protein>
    <submittedName>
        <fullName evidence="3">Uncharacterized protein</fullName>
    </submittedName>
</protein>
<dbReference type="InterPro" id="IPR029058">
    <property type="entry name" value="AB_hydrolase_fold"/>
</dbReference>
<dbReference type="STRING" id="428992.SAMN05216272_107348"/>
<dbReference type="Gene3D" id="3.40.50.1820">
    <property type="entry name" value="alpha/beta hydrolase"/>
    <property type="match status" value="1"/>
</dbReference>
<evidence type="ECO:0000256" key="2">
    <source>
        <dbReference type="SAM" id="SignalP"/>
    </source>
</evidence>
<accession>A0A1G8JF60</accession>
<organism evidence="3 4">
    <name type="scientific">Pseudomonas panipatensis</name>
    <dbReference type="NCBI Taxonomy" id="428992"/>
    <lineage>
        <taxon>Bacteria</taxon>
        <taxon>Pseudomonadati</taxon>
        <taxon>Pseudomonadota</taxon>
        <taxon>Gammaproteobacteria</taxon>
        <taxon>Pseudomonadales</taxon>
        <taxon>Pseudomonadaceae</taxon>
        <taxon>Pseudomonas</taxon>
    </lineage>
</organism>
<evidence type="ECO:0000313" key="4">
    <source>
        <dbReference type="Proteomes" id="UP000199636"/>
    </source>
</evidence>
<feature type="chain" id="PRO_5011764310" evidence="2">
    <location>
        <begin position="27"/>
        <end position="346"/>
    </location>
</feature>
<gene>
    <name evidence="3" type="ORF">SAMN05216272_107348</name>
</gene>
<feature type="region of interest" description="Disordered" evidence="1">
    <location>
        <begin position="26"/>
        <end position="73"/>
    </location>
</feature>
<dbReference type="RefSeq" id="WP_090264746.1">
    <property type="nucleotide sequence ID" value="NZ_FNDS01000007.1"/>
</dbReference>
<feature type="region of interest" description="Disordered" evidence="1">
    <location>
        <begin position="124"/>
        <end position="194"/>
    </location>
</feature>
<keyword evidence="2" id="KW-0732">Signal</keyword>
<dbReference type="Pfam" id="PF12048">
    <property type="entry name" value="DUF3530"/>
    <property type="match status" value="1"/>
</dbReference>